<dbReference type="EMBL" id="FN596517">
    <property type="protein sequence ID" value="CBI38256.3"/>
    <property type="molecule type" value="Genomic_DNA"/>
</dbReference>
<accession>D7U687</accession>
<dbReference type="InParanoid" id="D7U687"/>
<evidence type="ECO:0000313" key="2">
    <source>
        <dbReference type="Proteomes" id="UP000009183"/>
    </source>
</evidence>
<keyword evidence="2" id="KW-1185">Reference proteome</keyword>
<reference evidence="2" key="1">
    <citation type="journal article" date="2007" name="Nature">
        <title>The grapevine genome sequence suggests ancestral hexaploidization in major angiosperm phyla.</title>
        <authorList>
            <consortium name="The French-Italian Public Consortium for Grapevine Genome Characterization."/>
            <person name="Jaillon O."/>
            <person name="Aury J.-M."/>
            <person name="Noel B."/>
            <person name="Policriti A."/>
            <person name="Clepet C."/>
            <person name="Casagrande A."/>
            <person name="Choisne N."/>
            <person name="Aubourg S."/>
            <person name="Vitulo N."/>
            <person name="Jubin C."/>
            <person name="Vezzi A."/>
            <person name="Legeai F."/>
            <person name="Hugueney P."/>
            <person name="Dasilva C."/>
            <person name="Horner D."/>
            <person name="Mica E."/>
            <person name="Jublot D."/>
            <person name="Poulain J."/>
            <person name="Bruyere C."/>
            <person name="Billault A."/>
            <person name="Segurens B."/>
            <person name="Gouyvenoux M."/>
            <person name="Ugarte E."/>
            <person name="Cattonaro F."/>
            <person name="Anthouard V."/>
            <person name="Vico V."/>
            <person name="Del Fabbro C."/>
            <person name="Alaux M."/>
            <person name="Di Gaspero G."/>
            <person name="Dumas V."/>
            <person name="Felice N."/>
            <person name="Paillard S."/>
            <person name="Juman I."/>
            <person name="Moroldo M."/>
            <person name="Scalabrin S."/>
            <person name="Canaguier A."/>
            <person name="Le Clainche I."/>
            <person name="Malacrida G."/>
            <person name="Durand E."/>
            <person name="Pesole G."/>
            <person name="Laucou V."/>
            <person name="Chatelet P."/>
            <person name="Merdinoglu D."/>
            <person name="Delledonne M."/>
            <person name="Pezzotti M."/>
            <person name="Lecharny A."/>
            <person name="Scarpelli C."/>
            <person name="Artiguenave F."/>
            <person name="Pe M.E."/>
            <person name="Valle G."/>
            <person name="Morgante M."/>
            <person name="Caboche M."/>
            <person name="Adam-Blondon A.-F."/>
            <person name="Weissenbach J."/>
            <person name="Quetier F."/>
            <person name="Wincker P."/>
        </authorList>
    </citation>
    <scope>NUCLEOTIDE SEQUENCE [LARGE SCALE GENOMIC DNA]</scope>
    <source>
        <strain evidence="2">cv. Pinot noir / PN40024</strain>
    </source>
</reference>
<dbReference type="Proteomes" id="UP000009183">
    <property type="component" value="Chromosome 17, unordered"/>
</dbReference>
<name>D7U687_VITVI</name>
<dbReference type="STRING" id="29760.D7U687"/>
<sequence length="41" mass="4617">MLLAVIFQNIFPTIGITLSVKLSSCQRIVLLNHKDTKLISF</sequence>
<gene>
    <name evidence="1" type="ordered locus">VIT_17s0000g00540</name>
</gene>
<dbReference type="PaxDb" id="29760-VIT_17s0000g00540.t01"/>
<organism evidence="1 2">
    <name type="scientific">Vitis vinifera</name>
    <name type="common">Grape</name>
    <dbReference type="NCBI Taxonomy" id="29760"/>
    <lineage>
        <taxon>Eukaryota</taxon>
        <taxon>Viridiplantae</taxon>
        <taxon>Streptophyta</taxon>
        <taxon>Embryophyta</taxon>
        <taxon>Tracheophyta</taxon>
        <taxon>Spermatophyta</taxon>
        <taxon>Magnoliopsida</taxon>
        <taxon>eudicotyledons</taxon>
        <taxon>Gunneridae</taxon>
        <taxon>Pentapetalae</taxon>
        <taxon>rosids</taxon>
        <taxon>Vitales</taxon>
        <taxon>Vitaceae</taxon>
        <taxon>Viteae</taxon>
        <taxon>Vitis</taxon>
    </lineage>
</organism>
<proteinExistence type="predicted"/>
<dbReference type="AlphaFoldDB" id="D7U687"/>
<dbReference type="HOGENOM" id="CLU_3280600_0_0_1"/>
<protein>
    <submittedName>
        <fullName evidence="1">Uncharacterized protein</fullName>
    </submittedName>
</protein>
<evidence type="ECO:0000313" key="1">
    <source>
        <dbReference type="EMBL" id="CBI38256.3"/>
    </source>
</evidence>